<feature type="region of interest" description="Disordered" evidence="1">
    <location>
        <begin position="111"/>
        <end position="139"/>
    </location>
</feature>
<keyword evidence="3" id="KW-1185">Reference proteome</keyword>
<organism evidence="2 3">
    <name type="scientific">Emericellopsis atlantica</name>
    <dbReference type="NCBI Taxonomy" id="2614577"/>
    <lineage>
        <taxon>Eukaryota</taxon>
        <taxon>Fungi</taxon>
        <taxon>Dikarya</taxon>
        <taxon>Ascomycota</taxon>
        <taxon>Pezizomycotina</taxon>
        <taxon>Sordariomycetes</taxon>
        <taxon>Hypocreomycetidae</taxon>
        <taxon>Hypocreales</taxon>
        <taxon>Bionectriaceae</taxon>
        <taxon>Emericellopsis</taxon>
    </lineage>
</organism>
<protein>
    <submittedName>
        <fullName evidence="2">Uncharacterized protein</fullName>
    </submittedName>
</protein>
<reference evidence="2" key="1">
    <citation type="journal article" date="2021" name="IMA Fungus">
        <title>Genomic characterization of three marine fungi, including Emericellopsis atlantica sp. nov. with signatures of a generalist lifestyle and marine biomass degradation.</title>
        <authorList>
            <person name="Hagestad O.C."/>
            <person name="Hou L."/>
            <person name="Andersen J.H."/>
            <person name="Hansen E.H."/>
            <person name="Altermark B."/>
            <person name="Li C."/>
            <person name="Kuhnert E."/>
            <person name="Cox R.J."/>
            <person name="Crous P.W."/>
            <person name="Spatafora J.W."/>
            <person name="Lail K."/>
            <person name="Amirebrahimi M."/>
            <person name="Lipzen A."/>
            <person name="Pangilinan J."/>
            <person name="Andreopoulos W."/>
            <person name="Hayes R.D."/>
            <person name="Ng V."/>
            <person name="Grigoriev I.V."/>
            <person name="Jackson S.A."/>
            <person name="Sutton T.D.S."/>
            <person name="Dobson A.D.W."/>
            <person name="Rama T."/>
        </authorList>
    </citation>
    <scope>NUCLEOTIDE SEQUENCE</scope>
    <source>
        <strain evidence="2">TS7</strain>
    </source>
</reference>
<feature type="region of interest" description="Disordered" evidence="1">
    <location>
        <begin position="181"/>
        <end position="262"/>
    </location>
</feature>
<proteinExistence type="predicted"/>
<feature type="region of interest" description="Disordered" evidence="1">
    <location>
        <begin position="40"/>
        <end position="80"/>
    </location>
</feature>
<feature type="compositionally biased region" description="Polar residues" evidence="1">
    <location>
        <begin position="111"/>
        <end position="129"/>
    </location>
</feature>
<dbReference type="GeneID" id="70293246"/>
<dbReference type="Proteomes" id="UP000887229">
    <property type="component" value="Unassembled WGS sequence"/>
</dbReference>
<evidence type="ECO:0000313" key="3">
    <source>
        <dbReference type="Proteomes" id="UP000887229"/>
    </source>
</evidence>
<comment type="caution">
    <text evidence="2">The sequence shown here is derived from an EMBL/GenBank/DDBJ whole genome shotgun (WGS) entry which is preliminary data.</text>
</comment>
<evidence type="ECO:0000313" key="2">
    <source>
        <dbReference type="EMBL" id="KAG9252584.1"/>
    </source>
</evidence>
<gene>
    <name evidence="2" type="ORF">F5Z01DRAFT_638087</name>
</gene>
<sequence>MKIDQTSLTALSKLAVPDCSSYFSVYTRYSDCISLPPHHHNMPSKPEEDSVSPRSPDRVEESLTSSRIAPEMQHAENSGRYTSELHGGYKYDWNDPELVQKLHLDIEGQLQRNGQNSTERQSSNDSGTGNMDFLSPLDPDQLRSLGFLSSGPGAATESAVQQAEVTGTNVAIPSQRSTVRALPSHAAGGSSSWSQPGYEKLTSINDLSGGPALAWNNIGEEPRQSPPPPPPTADDGTQANMSTPLDIEKLFCSKTLGPDSGK</sequence>
<name>A0A9P8CMC8_9HYPO</name>
<dbReference type="EMBL" id="MU251261">
    <property type="protein sequence ID" value="KAG9252584.1"/>
    <property type="molecule type" value="Genomic_DNA"/>
</dbReference>
<dbReference type="AlphaFoldDB" id="A0A9P8CMC8"/>
<evidence type="ECO:0000256" key="1">
    <source>
        <dbReference type="SAM" id="MobiDB-lite"/>
    </source>
</evidence>
<accession>A0A9P8CMC8</accession>
<dbReference type="RefSeq" id="XP_046116508.1">
    <property type="nucleotide sequence ID" value="XM_046262343.1"/>
</dbReference>